<feature type="transmembrane region" description="Helical" evidence="9">
    <location>
        <begin position="54"/>
        <end position="74"/>
    </location>
</feature>
<feature type="repeat" description="Solcar" evidence="7">
    <location>
        <begin position="92"/>
        <end position="174"/>
    </location>
</feature>
<evidence type="ECO:0000256" key="7">
    <source>
        <dbReference type="PROSITE-ProRule" id="PRU00282"/>
    </source>
</evidence>
<dbReference type="Gene3D" id="1.50.40.10">
    <property type="entry name" value="Mitochondrial carrier domain"/>
    <property type="match status" value="1"/>
</dbReference>
<dbReference type="InterPro" id="IPR002018">
    <property type="entry name" value="CarbesteraseB"/>
</dbReference>
<dbReference type="Pfam" id="PF00153">
    <property type="entry name" value="Mito_carr"/>
    <property type="match status" value="2"/>
</dbReference>
<evidence type="ECO:0000259" key="10">
    <source>
        <dbReference type="Pfam" id="PF00135"/>
    </source>
</evidence>
<dbReference type="AlphaFoldDB" id="A0A261Y2R3"/>
<dbReference type="InterPro" id="IPR019826">
    <property type="entry name" value="Carboxylesterase_B_AS"/>
</dbReference>
<dbReference type="SUPFAM" id="SSF103506">
    <property type="entry name" value="Mitochondrial carrier"/>
    <property type="match status" value="1"/>
</dbReference>
<feature type="transmembrane region" description="Helical" evidence="9">
    <location>
        <begin position="851"/>
        <end position="872"/>
    </location>
</feature>
<evidence type="ECO:0000256" key="3">
    <source>
        <dbReference type="ARBA" id="ARBA00022692"/>
    </source>
</evidence>
<dbReference type="PROSITE" id="PS50920">
    <property type="entry name" value="SOLCAR"/>
    <property type="match status" value="2"/>
</dbReference>
<feature type="repeat" description="Solcar" evidence="7">
    <location>
        <begin position="9"/>
        <end position="82"/>
    </location>
</feature>
<comment type="similarity">
    <text evidence="2">Belongs to the type-B carboxylesterase/lipase family.</text>
</comment>
<dbReference type="InterPro" id="IPR050309">
    <property type="entry name" value="Type-B_Carboxylest/Lipase"/>
</dbReference>
<feature type="compositionally biased region" description="Polar residues" evidence="8">
    <location>
        <begin position="925"/>
        <end position="934"/>
    </location>
</feature>
<feature type="transmembrane region" description="Helical" evidence="9">
    <location>
        <begin position="823"/>
        <end position="845"/>
    </location>
</feature>
<feature type="compositionally biased region" description="Low complexity" evidence="8">
    <location>
        <begin position="935"/>
        <end position="945"/>
    </location>
</feature>
<feature type="transmembrane region" description="Helical" evidence="9">
    <location>
        <begin position="791"/>
        <end position="816"/>
    </location>
</feature>
<keyword evidence="4" id="KW-0378">Hydrolase</keyword>
<name>A0A261Y2R3_9FUNG</name>
<dbReference type="PANTHER" id="PTHR11559">
    <property type="entry name" value="CARBOXYLESTERASE"/>
    <property type="match status" value="1"/>
</dbReference>
<reference evidence="11 12" key="1">
    <citation type="journal article" date="2017" name="Mycologia">
        <title>Bifiguratus adelaidae, gen. et sp. nov., a new member of Mucoromycotina in endophytic and soil-dwelling habitats.</title>
        <authorList>
            <person name="Torres-Cruz T.J."/>
            <person name="Billingsley Tobias T.L."/>
            <person name="Almatruk M."/>
            <person name="Hesse C."/>
            <person name="Kuske C.R."/>
            <person name="Desiro A."/>
            <person name="Benucci G.M."/>
            <person name="Bonito G."/>
            <person name="Stajich J.E."/>
            <person name="Dunlap C."/>
            <person name="Arnold A.E."/>
            <person name="Porras-Alfaro A."/>
        </authorList>
    </citation>
    <scope>NUCLEOTIDE SEQUENCE [LARGE SCALE GENOMIC DNA]</scope>
    <source>
        <strain evidence="11 12">AZ0501</strain>
    </source>
</reference>
<sequence length="1015" mass="110290">MAEAQARPPGFKQALLGGALAGTAVDAALFPLDTIKTRLQSRAGFLASGGFKGVYSGLLSAVVGSAPNAALFFVTYEFTKRVLKGFTTQDHLQPFIHMAAASVGEVSACTVRVPTEVIKQRMQTGQYPTTSQAVRSVLRSEGLLGFYRGYLTTVAREIPFTCIQFPIYEYCKKLYTQIYNEPIHPMQAALCGSLAGGLAAAATTPLDVVKTRIMLSSKIANGTLVGKHLDGFNQDIFIGIPYAQPPTGELRFAPPQPLNSAWGSRKAVKYGNSCYAFGPYTDNDGFVQSEDCLTLNIVRPSGYENQALPVGVWIYGGGFQQGVSARDLYNLSYPVQQSVMGNTPVIGVSINYRLGAFGFLASSEVLHAGDMNNGLKDQILALRWIQENIGAFGGDPTKVTIWGESAGGESVAMLLTAYGGKLNGLFRGAIMESGSSTTQQYLPVGAWQGQYRNLTKFAGCDKAADSLQCLRTAPIEKLVTFFNVTNGLGHTLIKYNPTVDGDVIPQWPKDLLAQGKFVNVPMISGANLDEGTAFGAGKVDTTKELSAWLTQSYPTLHKSTVSEILRLYPNDPSIGCPYGTGNLYSNKTFGLQYKRGSSIGGDIVMVAPRRLTCETWTKAGAAVYSYNWNQSDYTTPPQAGSTHFQEVVYVFDNPAKSFPQSKAAPIGPDPTGEKKKLADQISRYFMSFIATGDPNKAEQEANYPAWPKRNSNSGRPMYNNHEQVDTMAQLRYKMKGPIFTQFCWAAPLKSGVIVLAFINLVLGIAFLSVYAEYLTVYNYAGEQGMAVSGSTAILALDVIVHVFILISSLAALVLGFTGKGKLIWFWFGISYYVATVVAFIFNVVAAALSAGLIPAFIAALILDAIFFLYFALTAHSYYHVLLNPELETQLESMPAGQQGGYDPNQPYDPAYPQQQPPYGEDKQAYPQQSLQNHVQQPQPYQDQPQQPYPQSPQPQQQPGSYGAPAAYPQPQPQTPDLAQSPMPVPQQYPPVSPPHQYDAPTEQQPVQTAPYPPPQ</sequence>
<evidence type="ECO:0000256" key="1">
    <source>
        <dbReference type="ARBA" id="ARBA00004141"/>
    </source>
</evidence>
<evidence type="ECO:0000313" key="12">
    <source>
        <dbReference type="Proteomes" id="UP000242875"/>
    </source>
</evidence>
<dbReference type="Proteomes" id="UP000242875">
    <property type="component" value="Unassembled WGS sequence"/>
</dbReference>
<feature type="compositionally biased region" description="Pro residues" evidence="8">
    <location>
        <begin position="982"/>
        <end position="993"/>
    </location>
</feature>
<keyword evidence="3 7" id="KW-0812">Transmembrane</keyword>
<feature type="transmembrane region" description="Helical" evidence="9">
    <location>
        <begin position="752"/>
        <end position="771"/>
    </location>
</feature>
<feature type="domain" description="Carboxylesterase type B" evidence="10">
    <location>
        <begin position="218"/>
        <end position="724"/>
    </location>
</feature>
<feature type="region of interest" description="Disordered" evidence="8">
    <location>
        <begin position="892"/>
        <end position="1015"/>
    </location>
</feature>
<dbReference type="InterPro" id="IPR019819">
    <property type="entry name" value="Carboxylesterase_B_CS"/>
</dbReference>
<dbReference type="SUPFAM" id="SSF53474">
    <property type="entry name" value="alpha/beta-Hydrolases"/>
    <property type="match status" value="1"/>
</dbReference>
<protein>
    <recommendedName>
        <fullName evidence="10">Carboxylesterase type B domain-containing protein</fullName>
    </recommendedName>
</protein>
<dbReference type="Gene3D" id="3.40.50.1820">
    <property type="entry name" value="alpha/beta hydrolase"/>
    <property type="match status" value="1"/>
</dbReference>
<dbReference type="InterPro" id="IPR023395">
    <property type="entry name" value="MCP_dom_sf"/>
</dbReference>
<organism evidence="11 12">
    <name type="scientific">Bifiguratus adelaidae</name>
    <dbReference type="NCBI Taxonomy" id="1938954"/>
    <lineage>
        <taxon>Eukaryota</taxon>
        <taxon>Fungi</taxon>
        <taxon>Fungi incertae sedis</taxon>
        <taxon>Mucoromycota</taxon>
        <taxon>Mucoromycotina</taxon>
        <taxon>Endogonomycetes</taxon>
        <taxon>Endogonales</taxon>
        <taxon>Endogonales incertae sedis</taxon>
        <taxon>Bifiguratus</taxon>
    </lineage>
</organism>
<keyword evidence="12" id="KW-1185">Reference proteome</keyword>
<feature type="compositionally biased region" description="Low complexity" evidence="8">
    <location>
        <begin position="901"/>
        <end position="918"/>
    </location>
</feature>
<dbReference type="GO" id="GO:0016020">
    <property type="term" value="C:membrane"/>
    <property type="evidence" value="ECO:0007669"/>
    <property type="project" value="UniProtKB-SubCell"/>
</dbReference>
<comment type="caution">
    <text evidence="11">The sequence shown here is derived from an EMBL/GenBank/DDBJ whole genome shotgun (WGS) entry which is preliminary data.</text>
</comment>
<comment type="subcellular location">
    <subcellularLocation>
        <location evidence="1">Membrane</location>
        <topology evidence="1">Multi-pass membrane protein</topology>
    </subcellularLocation>
</comment>
<evidence type="ECO:0000256" key="4">
    <source>
        <dbReference type="ARBA" id="ARBA00022801"/>
    </source>
</evidence>
<keyword evidence="5 9" id="KW-1133">Transmembrane helix</keyword>
<feature type="compositionally biased region" description="Low complexity" evidence="8">
    <location>
        <begin position="953"/>
        <end position="966"/>
    </location>
</feature>
<dbReference type="OrthoDB" id="408631at2759"/>
<evidence type="ECO:0000256" key="8">
    <source>
        <dbReference type="SAM" id="MobiDB-lite"/>
    </source>
</evidence>
<dbReference type="InterPro" id="IPR029058">
    <property type="entry name" value="AB_hydrolase_fold"/>
</dbReference>
<keyword evidence="6 7" id="KW-0472">Membrane</keyword>
<evidence type="ECO:0000256" key="9">
    <source>
        <dbReference type="SAM" id="Phobius"/>
    </source>
</evidence>
<dbReference type="InterPro" id="IPR018108">
    <property type="entry name" value="MCP_transmembrane"/>
</dbReference>
<accession>A0A261Y2R3</accession>
<evidence type="ECO:0000256" key="2">
    <source>
        <dbReference type="ARBA" id="ARBA00005964"/>
    </source>
</evidence>
<gene>
    <name evidence="11" type="ORF">BZG36_02513</name>
</gene>
<evidence type="ECO:0000256" key="6">
    <source>
        <dbReference type="ARBA" id="ARBA00023136"/>
    </source>
</evidence>
<dbReference type="PROSITE" id="PS00941">
    <property type="entry name" value="CARBOXYLESTERASE_B_2"/>
    <property type="match status" value="1"/>
</dbReference>
<dbReference type="PROSITE" id="PS00122">
    <property type="entry name" value="CARBOXYLESTERASE_B_1"/>
    <property type="match status" value="1"/>
</dbReference>
<evidence type="ECO:0000256" key="5">
    <source>
        <dbReference type="ARBA" id="ARBA00022989"/>
    </source>
</evidence>
<dbReference type="EMBL" id="MVBO01000027">
    <property type="protein sequence ID" value="OZJ04896.1"/>
    <property type="molecule type" value="Genomic_DNA"/>
</dbReference>
<proteinExistence type="inferred from homology"/>
<evidence type="ECO:0000313" key="11">
    <source>
        <dbReference type="EMBL" id="OZJ04896.1"/>
    </source>
</evidence>
<dbReference type="Pfam" id="PF00135">
    <property type="entry name" value="COesterase"/>
    <property type="match status" value="1"/>
</dbReference>
<dbReference type="GO" id="GO:0016787">
    <property type="term" value="F:hydrolase activity"/>
    <property type="evidence" value="ECO:0007669"/>
    <property type="project" value="UniProtKB-KW"/>
</dbReference>